<dbReference type="Proteomes" id="UP001061070">
    <property type="component" value="Unassembled WGS sequence"/>
</dbReference>
<dbReference type="EMBL" id="BAQW01000006">
    <property type="protein sequence ID" value="GBR12091.1"/>
    <property type="molecule type" value="Genomic_DNA"/>
</dbReference>
<proteinExistence type="predicted"/>
<reference evidence="1" key="1">
    <citation type="submission" date="2013-04" db="EMBL/GenBank/DDBJ databases">
        <title>The genome sequencing project of 58 acetic acid bacteria.</title>
        <authorList>
            <person name="Okamoto-Kainuma A."/>
            <person name="Ishikawa M."/>
            <person name="Umino S."/>
            <person name="Koizumi Y."/>
            <person name="Shiwa Y."/>
            <person name="Yoshikawa H."/>
            <person name="Matsutani M."/>
            <person name="Matsushita K."/>
        </authorList>
    </citation>
    <scope>NUCLEOTIDE SEQUENCE</scope>
    <source>
        <strain evidence="1">NRIC 0228</strain>
    </source>
</reference>
<keyword evidence="2" id="KW-1185">Reference proteome</keyword>
<evidence type="ECO:0000313" key="2">
    <source>
        <dbReference type="Proteomes" id="UP001061070"/>
    </source>
</evidence>
<comment type="caution">
    <text evidence="1">The sequence shown here is derived from an EMBL/GenBank/DDBJ whole genome shotgun (WGS) entry which is preliminary data.</text>
</comment>
<protein>
    <submittedName>
        <fullName evidence="1">Uncharacterized protein</fullName>
    </submittedName>
</protein>
<name>A0ABQ0QBN4_9PROT</name>
<gene>
    <name evidence="1" type="ORF">AA0228_1593</name>
</gene>
<accession>A0ABQ0QBN4</accession>
<sequence length="73" mass="7833">MLCGGEGYLFVFQQPKNWMLEAALAAFSGQNTLVLPEMEKLLAFSLKSRGQGLKRCGSGKVGCVGAEFCEQAS</sequence>
<evidence type="ECO:0000313" key="1">
    <source>
        <dbReference type="EMBL" id="GBR12091.1"/>
    </source>
</evidence>
<organism evidence="1 2">
    <name type="scientific">Gluconobacter frateurii NRIC 0228</name>
    <dbReference type="NCBI Taxonomy" id="1307946"/>
    <lineage>
        <taxon>Bacteria</taxon>
        <taxon>Pseudomonadati</taxon>
        <taxon>Pseudomonadota</taxon>
        <taxon>Alphaproteobacteria</taxon>
        <taxon>Acetobacterales</taxon>
        <taxon>Acetobacteraceae</taxon>
        <taxon>Gluconobacter</taxon>
    </lineage>
</organism>